<dbReference type="InterPro" id="IPR004046">
    <property type="entry name" value="GST_C"/>
</dbReference>
<evidence type="ECO:0000256" key="1">
    <source>
        <dbReference type="RuleBase" id="RU003494"/>
    </source>
</evidence>
<keyword evidence="4" id="KW-0808">Transferase</keyword>
<accession>Q212J2</accession>
<dbReference type="HOGENOM" id="CLU_011226_14_4_5"/>
<dbReference type="InterPro" id="IPR036249">
    <property type="entry name" value="Thioredoxin-like_sf"/>
</dbReference>
<dbReference type="AlphaFoldDB" id="Q212J2"/>
<dbReference type="PROSITE" id="PS50404">
    <property type="entry name" value="GST_NTER"/>
    <property type="match status" value="1"/>
</dbReference>
<dbReference type="InterPro" id="IPR036282">
    <property type="entry name" value="Glutathione-S-Trfase_C_sf"/>
</dbReference>
<sequence length="235" mass="26525">MIELYYAPTPNGWKISIMLEECGLAYELHPMQLGRGDQHQPEFLKLNPNGRMPAIVDRDPVDGGAPLTVFESGAILLYLAEKSGLFMPRDLRGRLNVTQWLMWQMGGLGPMLGQNGHFLLYAPEKIAYAIDRYMREAKRLYGVLDTQLAAREYIAGDYSIADIACFPWIMTHKAQGLTLDDYPNVKRWYAALRARPRLQAGLAVGKQETQPMDQQARKIMFGVDAPSHAQGQQQQ</sequence>
<organism evidence="4">
    <name type="scientific">Rhodopseudomonas palustris (strain BisB18)</name>
    <dbReference type="NCBI Taxonomy" id="316056"/>
    <lineage>
        <taxon>Bacteria</taxon>
        <taxon>Pseudomonadati</taxon>
        <taxon>Pseudomonadota</taxon>
        <taxon>Alphaproteobacteria</taxon>
        <taxon>Hyphomicrobiales</taxon>
        <taxon>Nitrobacteraceae</taxon>
        <taxon>Rhodopseudomonas</taxon>
    </lineage>
</organism>
<dbReference type="InterPro" id="IPR040079">
    <property type="entry name" value="Glutathione_S-Trfase"/>
</dbReference>
<proteinExistence type="inferred from homology"/>
<evidence type="ECO:0000313" key="4">
    <source>
        <dbReference type="EMBL" id="ABD88694.1"/>
    </source>
</evidence>
<feature type="domain" description="GST N-terminal" evidence="2">
    <location>
        <begin position="1"/>
        <end position="87"/>
    </location>
</feature>
<dbReference type="KEGG" id="rpc:RPC_3152"/>
<protein>
    <submittedName>
        <fullName evidence="4">Glutathione S-transferase-like</fullName>
    </submittedName>
</protein>
<gene>
    <name evidence="4" type="ordered locus">RPC_3152</name>
</gene>
<feature type="domain" description="GST C-terminal" evidence="3">
    <location>
        <begin position="90"/>
        <end position="219"/>
    </location>
</feature>
<dbReference type="RefSeq" id="WP_011473584.1">
    <property type="nucleotide sequence ID" value="NC_007925.1"/>
</dbReference>
<dbReference type="SFLD" id="SFLDG01151">
    <property type="entry name" value="Main.2:_Nu-like"/>
    <property type="match status" value="1"/>
</dbReference>
<dbReference type="Gene3D" id="3.40.30.10">
    <property type="entry name" value="Glutaredoxin"/>
    <property type="match status" value="1"/>
</dbReference>
<dbReference type="OrthoDB" id="9803562at2"/>
<dbReference type="SUPFAM" id="SSF52833">
    <property type="entry name" value="Thioredoxin-like"/>
    <property type="match status" value="1"/>
</dbReference>
<dbReference type="EMBL" id="CP000301">
    <property type="protein sequence ID" value="ABD88694.1"/>
    <property type="molecule type" value="Genomic_DNA"/>
</dbReference>
<reference evidence="4" key="1">
    <citation type="submission" date="2006-03" db="EMBL/GenBank/DDBJ databases">
        <title>Complete sequence of Rhodopseudomonas palustris BisB18.</title>
        <authorList>
            <consortium name="US DOE Joint Genome Institute"/>
            <person name="Copeland A."/>
            <person name="Lucas S."/>
            <person name="Lapidus A."/>
            <person name="Barry K."/>
            <person name="Detter J.C."/>
            <person name="Glavina del Rio T."/>
            <person name="Hammon N."/>
            <person name="Israni S."/>
            <person name="Dalin E."/>
            <person name="Tice H."/>
            <person name="Pitluck S."/>
            <person name="Chain P."/>
            <person name="Malfatti S."/>
            <person name="Shin M."/>
            <person name="Vergez L."/>
            <person name="Schmutz J."/>
            <person name="Larimer F."/>
            <person name="Land M."/>
            <person name="Hauser L."/>
            <person name="Pelletier D.A."/>
            <person name="Kyrpides N."/>
            <person name="Anderson I."/>
            <person name="Oda Y."/>
            <person name="Harwood C.S."/>
            <person name="Richardson P."/>
        </authorList>
    </citation>
    <scope>NUCLEOTIDE SEQUENCE [LARGE SCALE GENOMIC DNA]</scope>
    <source>
        <strain evidence="4">BisB18</strain>
    </source>
</reference>
<dbReference type="Gene3D" id="1.20.1050.10">
    <property type="match status" value="1"/>
</dbReference>
<dbReference type="PANTHER" id="PTHR44051:SF19">
    <property type="entry name" value="DISULFIDE-BOND OXIDOREDUCTASE YFCG"/>
    <property type="match status" value="1"/>
</dbReference>
<comment type="similarity">
    <text evidence="1">Belongs to the GST superfamily.</text>
</comment>
<dbReference type="InterPro" id="IPR010987">
    <property type="entry name" value="Glutathione-S-Trfase_C-like"/>
</dbReference>
<evidence type="ECO:0000259" key="3">
    <source>
        <dbReference type="PROSITE" id="PS50405"/>
    </source>
</evidence>
<dbReference type="Pfam" id="PF02798">
    <property type="entry name" value="GST_N"/>
    <property type="match status" value="1"/>
</dbReference>
<dbReference type="PANTHER" id="PTHR44051">
    <property type="entry name" value="GLUTATHIONE S-TRANSFERASE-RELATED"/>
    <property type="match status" value="1"/>
</dbReference>
<dbReference type="SUPFAM" id="SSF47616">
    <property type="entry name" value="GST C-terminal domain-like"/>
    <property type="match status" value="1"/>
</dbReference>
<dbReference type="InterPro" id="IPR004045">
    <property type="entry name" value="Glutathione_S-Trfase_N"/>
</dbReference>
<dbReference type="PROSITE" id="PS50405">
    <property type="entry name" value="GST_CTER"/>
    <property type="match status" value="1"/>
</dbReference>
<dbReference type="SFLD" id="SFLDS00019">
    <property type="entry name" value="Glutathione_Transferase_(cytos"/>
    <property type="match status" value="1"/>
</dbReference>
<name>Q212J2_RHOPB</name>
<dbReference type="STRING" id="316056.RPC_3152"/>
<evidence type="ECO:0000259" key="2">
    <source>
        <dbReference type="PROSITE" id="PS50404"/>
    </source>
</evidence>
<dbReference type="GO" id="GO:0016740">
    <property type="term" value="F:transferase activity"/>
    <property type="evidence" value="ECO:0007669"/>
    <property type="project" value="UniProtKB-KW"/>
</dbReference>
<dbReference type="FunFam" id="3.40.30.10:FF:000046">
    <property type="entry name" value="GSH-dependent disulfide bond oxidoreductase"/>
    <property type="match status" value="1"/>
</dbReference>
<dbReference type="eggNOG" id="COG0625">
    <property type="taxonomic scope" value="Bacteria"/>
</dbReference>
<dbReference type="CDD" id="cd03048">
    <property type="entry name" value="GST_N_Ure2p_like"/>
    <property type="match status" value="1"/>
</dbReference>
<dbReference type="Pfam" id="PF00043">
    <property type="entry name" value="GST_C"/>
    <property type="match status" value="1"/>
</dbReference>
<dbReference type="CDD" id="cd10291">
    <property type="entry name" value="GST_C_YfcG_like"/>
    <property type="match status" value="1"/>
</dbReference>
<dbReference type="SFLD" id="SFLDG00358">
    <property type="entry name" value="Main_(cytGST)"/>
    <property type="match status" value="1"/>
</dbReference>